<dbReference type="InterPro" id="IPR051494">
    <property type="entry name" value="BSD_domain-containing"/>
</dbReference>
<dbReference type="PANTHER" id="PTHR16019">
    <property type="entry name" value="SYNAPSE-ASSOCIATED PROTEIN"/>
    <property type="match status" value="1"/>
</dbReference>
<protein>
    <recommendedName>
        <fullName evidence="2">BSD domain-containing protein</fullName>
    </recommendedName>
</protein>
<dbReference type="PROSITE" id="PS50858">
    <property type="entry name" value="BSD"/>
    <property type="match status" value="1"/>
</dbReference>
<proteinExistence type="predicted"/>
<feature type="compositionally biased region" description="Low complexity" evidence="1">
    <location>
        <begin position="309"/>
        <end position="318"/>
    </location>
</feature>
<sequence length="378" mass="42256">MNFFNSVFSDDPTPPDSPTADSTNSATWSFGGLVQSLADTYRRDLEELGSGLRKETAVLREVASRAVKDLPVALEAGASVAQNSLETVGKAVDDIGATFSALIIPSGTGSTLERIDLDDRDRERNSSDIDHSRSQRFDVKRYSRFDNQLRAIQCNWDTYGVEPEDKVEYEKWRAAFWGLEQRREEISNLMNGNGVIREIFDGLVPDKVDEDGFWSRYFYRVDKLKQAEEAREKLVKRAIAGEEEEELSWDFDDGDEDGESSGNVELERRKVTDESDEEVKSKKAIDRCNPNLEGEGKVDNEGSTKDSDLSLVSSQSLLQEEEDLDWDEIEDVGNKELTAGGGTSASGVDLKKTKLSVAEENEDLSWDIEEDDSEAVKS</sequence>
<feature type="compositionally biased region" description="Basic and acidic residues" evidence="1">
    <location>
        <begin position="265"/>
        <end position="286"/>
    </location>
</feature>
<dbReference type="PANTHER" id="PTHR16019:SF24">
    <property type="entry name" value="BSD DOMAIN-CONTAINING PROTEIN"/>
    <property type="match status" value="1"/>
</dbReference>
<feature type="domain" description="BSD" evidence="2">
    <location>
        <begin position="179"/>
        <end position="225"/>
    </location>
</feature>
<comment type="caution">
    <text evidence="3">The sequence shown here is derived from an EMBL/GenBank/DDBJ whole genome shotgun (WGS) entry which is preliminary data.</text>
</comment>
<name>A0AAV8TJX8_9ROSI</name>
<dbReference type="Gene3D" id="1.10.3970.10">
    <property type="entry name" value="BSD domain"/>
    <property type="match status" value="1"/>
</dbReference>
<evidence type="ECO:0000259" key="2">
    <source>
        <dbReference type="PROSITE" id="PS50858"/>
    </source>
</evidence>
<reference evidence="3 4" key="1">
    <citation type="submission" date="2021-09" db="EMBL/GenBank/DDBJ databases">
        <title>Genomic insights and catalytic innovation underlie evolution of tropane alkaloids biosynthesis.</title>
        <authorList>
            <person name="Wang Y.-J."/>
            <person name="Tian T."/>
            <person name="Huang J.-P."/>
            <person name="Huang S.-X."/>
        </authorList>
    </citation>
    <scope>NUCLEOTIDE SEQUENCE [LARGE SCALE GENOMIC DNA]</scope>
    <source>
        <strain evidence="3">KIB-2018</strain>
        <tissue evidence="3">Leaf</tissue>
    </source>
</reference>
<evidence type="ECO:0000313" key="4">
    <source>
        <dbReference type="Proteomes" id="UP001159364"/>
    </source>
</evidence>
<gene>
    <name evidence="3" type="ORF">K2173_022307</name>
</gene>
<feature type="region of interest" description="Disordered" evidence="1">
    <location>
        <begin position="1"/>
        <end position="25"/>
    </location>
</feature>
<dbReference type="SMART" id="SM00751">
    <property type="entry name" value="BSD"/>
    <property type="match status" value="1"/>
</dbReference>
<feature type="compositionally biased region" description="Acidic residues" evidence="1">
    <location>
        <begin position="359"/>
        <end position="378"/>
    </location>
</feature>
<dbReference type="GO" id="GO:0005737">
    <property type="term" value="C:cytoplasm"/>
    <property type="evidence" value="ECO:0007669"/>
    <property type="project" value="TreeGrafter"/>
</dbReference>
<dbReference type="Pfam" id="PF03909">
    <property type="entry name" value="BSD"/>
    <property type="match status" value="1"/>
</dbReference>
<dbReference type="AlphaFoldDB" id="A0AAV8TJX8"/>
<evidence type="ECO:0000256" key="1">
    <source>
        <dbReference type="SAM" id="MobiDB-lite"/>
    </source>
</evidence>
<feature type="compositionally biased region" description="Acidic residues" evidence="1">
    <location>
        <begin position="245"/>
        <end position="259"/>
    </location>
</feature>
<feature type="compositionally biased region" description="Basic and acidic residues" evidence="1">
    <location>
        <begin position="294"/>
        <end position="308"/>
    </location>
</feature>
<keyword evidence="4" id="KW-1185">Reference proteome</keyword>
<evidence type="ECO:0000313" key="3">
    <source>
        <dbReference type="EMBL" id="KAJ8766248.1"/>
    </source>
</evidence>
<dbReference type="InterPro" id="IPR005607">
    <property type="entry name" value="BSD_dom"/>
</dbReference>
<feature type="region of interest" description="Disordered" evidence="1">
    <location>
        <begin position="245"/>
        <end position="378"/>
    </location>
</feature>
<dbReference type="EMBL" id="JAIWQS010000005">
    <property type="protein sequence ID" value="KAJ8766248.1"/>
    <property type="molecule type" value="Genomic_DNA"/>
</dbReference>
<dbReference type="InterPro" id="IPR035925">
    <property type="entry name" value="BSD_dom_sf"/>
</dbReference>
<organism evidence="3 4">
    <name type="scientific">Erythroxylum novogranatense</name>
    <dbReference type="NCBI Taxonomy" id="1862640"/>
    <lineage>
        <taxon>Eukaryota</taxon>
        <taxon>Viridiplantae</taxon>
        <taxon>Streptophyta</taxon>
        <taxon>Embryophyta</taxon>
        <taxon>Tracheophyta</taxon>
        <taxon>Spermatophyta</taxon>
        <taxon>Magnoliopsida</taxon>
        <taxon>eudicotyledons</taxon>
        <taxon>Gunneridae</taxon>
        <taxon>Pentapetalae</taxon>
        <taxon>rosids</taxon>
        <taxon>fabids</taxon>
        <taxon>Malpighiales</taxon>
        <taxon>Erythroxylaceae</taxon>
        <taxon>Erythroxylum</taxon>
    </lineage>
</organism>
<dbReference type="SUPFAM" id="SSF140383">
    <property type="entry name" value="BSD domain-like"/>
    <property type="match status" value="1"/>
</dbReference>
<feature type="compositionally biased region" description="Acidic residues" evidence="1">
    <location>
        <begin position="319"/>
        <end position="331"/>
    </location>
</feature>
<accession>A0AAV8TJX8</accession>
<dbReference type="Proteomes" id="UP001159364">
    <property type="component" value="Linkage Group LG05"/>
</dbReference>